<proteinExistence type="predicted"/>
<keyword evidence="2" id="KW-1185">Reference proteome</keyword>
<reference evidence="1 2" key="1">
    <citation type="submission" date="2019-02" db="EMBL/GenBank/DDBJ databases">
        <title>Pedobacter sp. RP-1-13 sp. nov., isolated from Arctic soil.</title>
        <authorList>
            <person name="Dahal R.H."/>
        </authorList>
    </citation>
    <scope>NUCLEOTIDE SEQUENCE [LARGE SCALE GENOMIC DNA]</scope>
    <source>
        <strain evidence="1 2">RP-1-13</strain>
    </source>
</reference>
<dbReference type="AlphaFoldDB" id="A0A4R0N1Y0"/>
<dbReference type="RefSeq" id="WP_131551695.1">
    <property type="nucleotide sequence ID" value="NZ_SJSK01000001.1"/>
</dbReference>
<accession>A0A4R0N1Y0</accession>
<organism evidence="1 2">
    <name type="scientific">Pedobacter frigiditerrae</name>
    <dbReference type="NCBI Taxonomy" id="2530452"/>
    <lineage>
        <taxon>Bacteria</taxon>
        <taxon>Pseudomonadati</taxon>
        <taxon>Bacteroidota</taxon>
        <taxon>Sphingobacteriia</taxon>
        <taxon>Sphingobacteriales</taxon>
        <taxon>Sphingobacteriaceae</taxon>
        <taxon>Pedobacter</taxon>
    </lineage>
</organism>
<name>A0A4R0N1Y0_9SPHI</name>
<protein>
    <submittedName>
        <fullName evidence="1">Uncharacterized protein</fullName>
    </submittedName>
</protein>
<dbReference type="Proteomes" id="UP000292884">
    <property type="component" value="Unassembled WGS sequence"/>
</dbReference>
<sequence>MRTIIKAAQFPIKMLIDSSPILSDSAPSPNANQYIRGMAKNHTKPHIIKATVKTIRKCNGAILDFNISFILLIHKEIASVITDEESENEPRNDKTSWFYFSKIIST</sequence>
<gene>
    <name evidence="1" type="ORF">EZ428_03400</name>
</gene>
<dbReference type="EMBL" id="SJSK01000001">
    <property type="protein sequence ID" value="TCC93829.1"/>
    <property type="molecule type" value="Genomic_DNA"/>
</dbReference>
<evidence type="ECO:0000313" key="2">
    <source>
        <dbReference type="Proteomes" id="UP000292884"/>
    </source>
</evidence>
<comment type="caution">
    <text evidence="1">The sequence shown here is derived from an EMBL/GenBank/DDBJ whole genome shotgun (WGS) entry which is preliminary data.</text>
</comment>
<evidence type="ECO:0000313" key="1">
    <source>
        <dbReference type="EMBL" id="TCC93829.1"/>
    </source>
</evidence>